<dbReference type="PANTHER" id="PTHR35098:SF1">
    <property type="entry name" value="NODULIN-RELATED PROTEIN 2"/>
    <property type="match status" value="1"/>
</dbReference>
<dbReference type="AlphaFoldDB" id="A0A1S3YHI6"/>
<dbReference type="GeneID" id="107776224"/>
<proteinExistence type="predicted"/>
<feature type="region of interest" description="Disordered" evidence="1">
    <location>
        <begin position="1"/>
        <end position="30"/>
    </location>
</feature>
<dbReference type="RefSeq" id="XP_016451580.1">
    <property type="nucleotide sequence ID" value="XM_016596094.2"/>
</dbReference>
<sequence>MNFLSSLAKSAGGQSADEPKKTAGEEASTTDLFSSAKVLAEAAQSQFNKDSGKVDNKKVAEAAADVLDAAQKYGKLDETQGVGQYVEKAETYLHQYGSANPSTTTDAAAAKPPAAAPDTEETKAPAPAPAAADTEETKPPEPADTEEPKAPAPAPAPAQAPAEEEKGEGYGQYVKMAEGFLKPGDGESAKASEGGSGPDYLKLAGDFLGKK</sequence>
<dbReference type="InterPro" id="IPR040294">
    <property type="entry name" value="Nodulin-rel_1/2"/>
</dbReference>
<protein>
    <submittedName>
        <fullName evidence="3">GATA type zinc finger protein asd-4</fullName>
    </submittedName>
    <submittedName>
        <fullName evidence="3">Uncharacterized protein LOC107776224</fullName>
    </submittedName>
</protein>
<dbReference type="STRING" id="4097.A0A1S3YHI6"/>
<gene>
    <name evidence="3" type="primary">LOC107776224</name>
</gene>
<dbReference type="GO" id="GO:0010115">
    <property type="term" value="P:regulation of abscisic acid biosynthetic process"/>
    <property type="evidence" value="ECO:0007669"/>
    <property type="project" value="InterPro"/>
</dbReference>
<dbReference type="PaxDb" id="4097-A0A1S3YHI6"/>
<keyword evidence="2" id="KW-1185">Reference proteome</keyword>
<reference evidence="3" key="2">
    <citation type="submission" date="2025-08" db="UniProtKB">
        <authorList>
            <consortium name="RefSeq"/>
        </authorList>
    </citation>
    <scope>IDENTIFICATION</scope>
    <source>
        <tissue evidence="3">Leaf</tissue>
    </source>
</reference>
<dbReference type="OrthoDB" id="695806at2759"/>
<dbReference type="PANTHER" id="PTHR35098">
    <property type="entry name" value="EXPRESSED PROTEIN"/>
    <property type="match status" value="1"/>
</dbReference>
<feature type="region of interest" description="Disordered" evidence="1">
    <location>
        <begin position="96"/>
        <end position="211"/>
    </location>
</feature>
<reference evidence="2" key="1">
    <citation type="journal article" date="2014" name="Nat. Commun.">
        <title>The tobacco genome sequence and its comparison with those of tomato and potato.</title>
        <authorList>
            <person name="Sierro N."/>
            <person name="Battey J.N."/>
            <person name="Ouadi S."/>
            <person name="Bakaher N."/>
            <person name="Bovet L."/>
            <person name="Willig A."/>
            <person name="Goepfert S."/>
            <person name="Peitsch M.C."/>
            <person name="Ivanov N.V."/>
        </authorList>
    </citation>
    <scope>NUCLEOTIDE SEQUENCE [LARGE SCALE GENOMIC DNA]</scope>
</reference>
<feature type="compositionally biased region" description="Basic and acidic residues" evidence="1">
    <location>
        <begin position="135"/>
        <end position="149"/>
    </location>
</feature>
<dbReference type="OMA" id="HQYGSAN"/>
<evidence type="ECO:0000256" key="1">
    <source>
        <dbReference type="SAM" id="MobiDB-lite"/>
    </source>
</evidence>
<dbReference type="Proteomes" id="UP000790787">
    <property type="component" value="Chromosome 24"/>
</dbReference>
<name>A0A1S3YHI6_TOBAC</name>
<evidence type="ECO:0000313" key="3">
    <source>
        <dbReference type="RefSeq" id="XP_016451580.1"/>
    </source>
</evidence>
<dbReference type="KEGG" id="nta:107776224"/>
<evidence type="ECO:0000313" key="2">
    <source>
        <dbReference type="Proteomes" id="UP000790787"/>
    </source>
</evidence>
<dbReference type="RefSeq" id="XP_016451580.1">
    <property type="nucleotide sequence ID" value="XM_016596094.1"/>
</dbReference>
<organism evidence="2 3">
    <name type="scientific">Nicotiana tabacum</name>
    <name type="common">Common tobacco</name>
    <dbReference type="NCBI Taxonomy" id="4097"/>
    <lineage>
        <taxon>Eukaryota</taxon>
        <taxon>Viridiplantae</taxon>
        <taxon>Streptophyta</taxon>
        <taxon>Embryophyta</taxon>
        <taxon>Tracheophyta</taxon>
        <taxon>Spermatophyta</taxon>
        <taxon>Magnoliopsida</taxon>
        <taxon>eudicotyledons</taxon>
        <taxon>Gunneridae</taxon>
        <taxon>Pentapetalae</taxon>
        <taxon>asterids</taxon>
        <taxon>lamiids</taxon>
        <taxon>Solanales</taxon>
        <taxon>Solanaceae</taxon>
        <taxon>Nicotianoideae</taxon>
        <taxon>Nicotianeae</taxon>
        <taxon>Nicotiana</taxon>
    </lineage>
</organism>
<accession>A0A1S3YHI6</accession>
<feature type="compositionally biased region" description="Low complexity" evidence="1">
    <location>
        <begin position="103"/>
        <end position="117"/>
    </location>
</feature>
<dbReference type="GO" id="GO:0009408">
    <property type="term" value="P:response to heat"/>
    <property type="evidence" value="ECO:0007669"/>
    <property type="project" value="InterPro"/>
</dbReference>